<comment type="similarity">
    <text evidence="1">Belongs to the glycosyl hydrolase 38 family.</text>
</comment>
<dbReference type="Gene3D" id="1.20.1270.50">
    <property type="entry name" value="Glycoside hydrolase family 38, central domain"/>
    <property type="match status" value="1"/>
</dbReference>
<evidence type="ECO:0000313" key="9">
    <source>
        <dbReference type="Proteomes" id="UP000321408"/>
    </source>
</evidence>
<evidence type="ECO:0000259" key="6">
    <source>
        <dbReference type="Pfam" id="PF07748"/>
    </source>
</evidence>
<dbReference type="InterPro" id="IPR011330">
    <property type="entry name" value="Glyco_hydro/deAcase_b/a-brl"/>
</dbReference>
<dbReference type="InterPro" id="IPR011682">
    <property type="entry name" value="Glyco_hydro_38_C"/>
</dbReference>
<dbReference type="SUPFAM" id="SSF88713">
    <property type="entry name" value="Glycoside hydrolase/deacetylase"/>
    <property type="match status" value="1"/>
</dbReference>
<dbReference type="AlphaFoldDB" id="A0A5B9DBR5"/>
<dbReference type="KEGG" id="psyt:DSAG12_02539"/>
<dbReference type="Gene3D" id="3.20.110.10">
    <property type="entry name" value="Glycoside hydrolase 38, N terminal domain"/>
    <property type="match status" value="1"/>
</dbReference>
<dbReference type="InterPro" id="IPR000602">
    <property type="entry name" value="Glyco_hydro_38_N"/>
</dbReference>
<dbReference type="InterPro" id="IPR037094">
    <property type="entry name" value="Glyco_hydro_38_cen_sf"/>
</dbReference>
<organism evidence="8 9">
    <name type="scientific">Promethearchaeum syntrophicum</name>
    <dbReference type="NCBI Taxonomy" id="2594042"/>
    <lineage>
        <taxon>Archaea</taxon>
        <taxon>Promethearchaeati</taxon>
        <taxon>Promethearchaeota</taxon>
        <taxon>Promethearchaeia</taxon>
        <taxon>Promethearchaeales</taxon>
        <taxon>Promethearchaeaceae</taxon>
        <taxon>Promethearchaeum</taxon>
    </lineage>
</organism>
<reference evidence="8 9" key="2">
    <citation type="journal article" date="2024" name="Int. J. Syst. Evol. Microbiol.">
        <title>Promethearchaeum syntrophicum gen. nov., sp. nov., an anaerobic, obligately syntrophic archaeon, the first isolate of the lineage 'Asgard' archaea, and proposal of the new archaeal phylum Promethearchaeota phyl. nov. and kingdom Promethearchaeati regn. nov.</title>
        <authorList>
            <person name="Imachi H."/>
            <person name="Nobu M.K."/>
            <person name="Kato S."/>
            <person name="Takaki Y."/>
            <person name="Miyazaki M."/>
            <person name="Miyata M."/>
            <person name="Ogawara M."/>
            <person name="Saito Y."/>
            <person name="Sakai S."/>
            <person name="Tahara Y.O."/>
            <person name="Takano Y."/>
            <person name="Tasumi E."/>
            <person name="Uematsu K."/>
            <person name="Yoshimura T."/>
            <person name="Itoh T."/>
            <person name="Ohkuma M."/>
            <person name="Takai K."/>
        </authorList>
    </citation>
    <scope>NUCLEOTIDE SEQUENCE [LARGE SCALE GENOMIC DNA]</scope>
    <source>
        <strain evidence="8 9">MK-D1</strain>
    </source>
</reference>
<evidence type="ECO:0000256" key="4">
    <source>
        <dbReference type="ARBA" id="ARBA00023295"/>
    </source>
</evidence>
<dbReference type="GO" id="GO:0009313">
    <property type="term" value="P:oligosaccharide catabolic process"/>
    <property type="evidence" value="ECO:0007669"/>
    <property type="project" value="TreeGrafter"/>
</dbReference>
<dbReference type="RefSeq" id="WP_147663644.1">
    <property type="nucleotide sequence ID" value="NZ_CP042905.2"/>
</dbReference>
<name>A0A5B9DBR5_9ARCH</name>
<keyword evidence="9" id="KW-1185">Reference proteome</keyword>
<keyword evidence="3 8" id="KW-0378">Hydrolase</keyword>
<evidence type="ECO:0000313" key="8">
    <source>
        <dbReference type="EMBL" id="QEE16709.1"/>
    </source>
</evidence>
<dbReference type="InterPro" id="IPR028995">
    <property type="entry name" value="Glyco_hydro_57/38_cen_sf"/>
</dbReference>
<dbReference type="GO" id="GO:0030246">
    <property type="term" value="F:carbohydrate binding"/>
    <property type="evidence" value="ECO:0007669"/>
    <property type="project" value="InterPro"/>
</dbReference>
<keyword evidence="4" id="KW-0326">Glycosidase</keyword>
<keyword evidence="2" id="KW-0479">Metal-binding</keyword>
<dbReference type="InterPro" id="IPR027291">
    <property type="entry name" value="Glyco_hydro_38_N_sf"/>
</dbReference>
<evidence type="ECO:0000259" key="7">
    <source>
        <dbReference type="Pfam" id="PF17677"/>
    </source>
</evidence>
<evidence type="ECO:0000256" key="2">
    <source>
        <dbReference type="ARBA" id="ARBA00022723"/>
    </source>
</evidence>
<feature type="domain" description="Glycosyl hydrolases family 38 C-terminal" evidence="7">
    <location>
        <begin position="853"/>
        <end position="921"/>
    </location>
</feature>
<dbReference type="InterPro" id="IPR041147">
    <property type="entry name" value="GH38_C"/>
</dbReference>
<dbReference type="Proteomes" id="UP000321408">
    <property type="component" value="Chromosome"/>
</dbReference>
<feature type="domain" description="Glycosyl hydrolase family 38 C-terminal" evidence="6">
    <location>
        <begin position="551"/>
        <end position="753"/>
    </location>
</feature>
<dbReference type="OrthoDB" id="35948at2157"/>
<dbReference type="PANTHER" id="PTHR46017">
    <property type="entry name" value="ALPHA-MANNOSIDASE 2C1"/>
    <property type="match status" value="1"/>
</dbReference>
<accession>A0A5B9DBR5</accession>
<dbReference type="InterPro" id="IPR011013">
    <property type="entry name" value="Gal_mutarotase_sf_dom"/>
</dbReference>
<dbReference type="Gene3D" id="2.70.98.30">
    <property type="entry name" value="Golgi alpha-mannosidase II, domain 4"/>
    <property type="match status" value="1"/>
</dbReference>
<dbReference type="EMBL" id="CP042905">
    <property type="protein sequence ID" value="QEE16709.1"/>
    <property type="molecule type" value="Genomic_DNA"/>
</dbReference>
<evidence type="ECO:0000256" key="3">
    <source>
        <dbReference type="ARBA" id="ARBA00022801"/>
    </source>
</evidence>
<dbReference type="GeneID" id="41330524"/>
<sequence length="931" mass="107504">MVNWEKRKLPEKSKLILLKSSKKIKKISKISSISLNPDDSPQLKITAIGNSFINPTHLWKNSDILDKIIEPTFARAVHQIQSLKFPNFVFSINSVLYFEMIYEAYPELFNHIQNCVDQKTWELIGGEWIEINLNLPNGESIIRQRLMGQRFYAKNFYQIAKISWINNTFSVKNSLPQILKKSGSDFLYLNNPFLDLNSNNFPFLHFIWESPDRSQILTTCSKRTGKLNEILSRLSNDIIPLLLKPYGGEDKELGVDPMKIVEKMVWEDLGYIHNQSISKFFSQLMNNKEKLPSWPDNISFNNLRNSLTSVGNVKENNHTAEIIMFQAEILSVLSGLLGGSHFQDEFSSDWKRILLFQAVKTIEGRSICEVYRDAADEYNSIFHHIASSQENSLMTIAHSLKYTLKHDFYSIFNPTCWKRGGYITVLRSNFNHAFDQDSAPLLVQEVAFSPYVDNREVHLGLNSVPGTNYLKVYNKLANDLAEINIEIQKQDEPVTLRSYEERSKNKLLVYIPPNSKIGSFGIGTISFLKSPPKPQNFASRLKETEEFYIFSNMHYQVKVSKLNGKIMHVSRDSHSSNNINKEGIGYKIYHDEDSKNTPLLFPELEDISIEESGPIRYTLLVKYNPTRNKSTIHTRYCFYHESPIIYGETLVDWSEKLKILTLNLGTKFQTSNISLGSQYYVDKIDIETKISKEIERKERKNISFQQFASWENENKILGDFIGLAVYSQTKYCLALQNGNKELTLLNSTKLPKPDKSLTILDDDFEYRTKFNDQGFHRIPWAIEFYLESKDKIDILKTAIEYNVPMILAPTNAVHKPISFFQINQTNVLITTIKEIEEFMRDAPDWFYNPSMAELAFIIRCVEYGGKQTNCEIIVSKKLNVKKAFEVDLLERIENNGITTSDVEFTEGKIKFSINPYEIKSILVIGRIPLEE</sequence>
<evidence type="ECO:0000259" key="5">
    <source>
        <dbReference type="Pfam" id="PF01074"/>
    </source>
</evidence>
<evidence type="ECO:0000256" key="1">
    <source>
        <dbReference type="ARBA" id="ARBA00009792"/>
    </source>
</evidence>
<gene>
    <name evidence="8" type="ORF">DSAG12_02539</name>
</gene>
<reference evidence="8 9" key="1">
    <citation type="journal article" date="2020" name="Nature">
        <title>Isolation of an archaeon at the prokaryote-eukaryote interface.</title>
        <authorList>
            <person name="Imachi H."/>
            <person name="Nobu M.K."/>
            <person name="Nakahara N."/>
            <person name="Morono Y."/>
            <person name="Ogawara M."/>
            <person name="Takaki Y."/>
            <person name="Takano Y."/>
            <person name="Uematsu K."/>
            <person name="Ikuta T."/>
            <person name="Ito M."/>
            <person name="Matsui Y."/>
            <person name="Miyazaki M."/>
            <person name="Murata K."/>
            <person name="Saito Y."/>
            <person name="Sakai S."/>
            <person name="Song C."/>
            <person name="Tasumi E."/>
            <person name="Yamanaka Y."/>
            <person name="Yamaguchi T."/>
            <person name="Kamagata Y."/>
            <person name="Tamaki H."/>
            <person name="Takai K."/>
        </authorList>
    </citation>
    <scope>NUCLEOTIDE SEQUENCE [LARGE SCALE GENOMIC DNA]</scope>
    <source>
        <strain evidence="8 9">MK-D1</strain>
    </source>
</reference>
<dbReference type="SUPFAM" id="SSF74650">
    <property type="entry name" value="Galactose mutarotase-like"/>
    <property type="match status" value="1"/>
</dbReference>
<proteinExistence type="inferred from homology"/>
<dbReference type="Pfam" id="PF17677">
    <property type="entry name" value="Glyco_hydro38C2"/>
    <property type="match status" value="1"/>
</dbReference>
<dbReference type="GO" id="GO:0006013">
    <property type="term" value="P:mannose metabolic process"/>
    <property type="evidence" value="ECO:0007669"/>
    <property type="project" value="InterPro"/>
</dbReference>
<dbReference type="PANTHER" id="PTHR46017:SF1">
    <property type="entry name" value="ALPHA-MANNOSIDASE 2C1"/>
    <property type="match status" value="1"/>
</dbReference>
<dbReference type="SUPFAM" id="SSF88688">
    <property type="entry name" value="Families 57/38 glycoside transferase middle domain"/>
    <property type="match status" value="1"/>
</dbReference>
<protein>
    <submittedName>
        <fullName evidence="8">Glycoside hydrolase family 38 C-terminal domain-containing protein</fullName>
    </submittedName>
</protein>
<dbReference type="GO" id="GO:0004559">
    <property type="term" value="F:alpha-mannosidase activity"/>
    <property type="evidence" value="ECO:0007669"/>
    <property type="project" value="InterPro"/>
</dbReference>
<dbReference type="Pfam" id="PF01074">
    <property type="entry name" value="Glyco_hydro_38N"/>
    <property type="match status" value="1"/>
</dbReference>
<dbReference type="Pfam" id="PF07748">
    <property type="entry name" value="Glyco_hydro_38C"/>
    <property type="match status" value="1"/>
</dbReference>
<feature type="domain" description="Glycoside hydrolase family 38 N-terminal" evidence="5">
    <location>
        <begin position="44"/>
        <end position="224"/>
    </location>
</feature>
<dbReference type="GO" id="GO:0046872">
    <property type="term" value="F:metal ion binding"/>
    <property type="evidence" value="ECO:0007669"/>
    <property type="project" value="UniProtKB-KW"/>
</dbReference>